<dbReference type="InterPro" id="IPR051685">
    <property type="entry name" value="Ycf3/AcsC/BcsC/TPR_MFPF"/>
</dbReference>
<dbReference type="SUPFAM" id="SSF52540">
    <property type="entry name" value="P-loop containing nucleoside triphosphate hydrolases"/>
    <property type="match status" value="1"/>
</dbReference>
<dbReference type="CDD" id="cd02042">
    <property type="entry name" value="ParAB_family"/>
    <property type="match status" value="1"/>
</dbReference>
<evidence type="ECO:0000256" key="2">
    <source>
        <dbReference type="ARBA" id="ARBA00022803"/>
    </source>
</evidence>
<dbReference type="SUPFAM" id="SSF48452">
    <property type="entry name" value="TPR-like"/>
    <property type="match status" value="3"/>
</dbReference>
<dbReference type="PROSITE" id="PS50005">
    <property type="entry name" value="TPR"/>
    <property type="match status" value="1"/>
</dbReference>
<evidence type="ECO:0000256" key="1">
    <source>
        <dbReference type="ARBA" id="ARBA00022737"/>
    </source>
</evidence>
<evidence type="ECO:0000256" key="3">
    <source>
        <dbReference type="PROSITE-ProRule" id="PRU00339"/>
    </source>
</evidence>
<dbReference type="AlphaFoldDB" id="A0A7Y4NHK1"/>
<dbReference type="Pfam" id="PF13432">
    <property type="entry name" value="TPR_16"/>
    <property type="match status" value="2"/>
</dbReference>
<keyword evidence="1" id="KW-0677">Repeat</keyword>
<dbReference type="RefSeq" id="WP_171421649.1">
    <property type="nucleotide sequence ID" value="NZ_JABFJW010000493.1"/>
</dbReference>
<evidence type="ECO:0000259" key="4">
    <source>
        <dbReference type="Pfam" id="PF01656"/>
    </source>
</evidence>
<dbReference type="InterPro" id="IPR027417">
    <property type="entry name" value="P-loop_NTPase"/>
</dbReference>
<dbReference type="PANTHER" id="PTHR44943">
    <property type="entry name" value="CELLULOSE SYNTHASE OPERON PROTEIN C"/>
    <property type="match status" value="1"/>
</dbReference>
<evidence type="ECO:0000313" key="5">
    <source>
        <dbReference type="EMBL" id="NOK14562.1"/>
    </source>
</evidence>
<dbReference type="EMBL" id="JABFJW010000493">
    <property type="protein sequence ID" value="NOK14562.1"/>
    <property type="molecule type" value="Genomic_DNA"/>
</dbReference>
<organism evidence="5 6">
    <name type="scientific">Corallococcus exercitus</name>
    <dbReference type="NCBI Taxonomy" id="2316736"/>
    <lineage>
        <taxon>Bacteria</taxon>
        <taxon>Pseudomonadati</taxon>
        <taxon>Myxococcota</taxon>
        <taxon>Myxococcia</taxon>
        <taxon>Myxococcales</taxon>
        <taxon>Cystobacterineae</taxon>
        <taxon>Myxococcaceae</taxon>
        <taxon>Corallococcus</taxon>
    </lineage>
</organism>
<accession>A0A7Y4NHK1</accession>
<dbReference type="Gene3D" id="3.40.50.300">
    <property type="entry name" value="P-loop containing nucleotide triphosphate hydrolases"/>
    <property type="match status" value="1"/>
</dbReference>
<dbReference type="PANTHER" id="PTHR44943:SF8">
    <property type="entry name" value="TPR REPEAT-CONTAINING PROTEIN MJ0263"/>
    <property type="match status" value="1"/>
</dbReference>
<feature type="repeat" description="TPR" evidence="3">
    <location>
        <begin position="907"/>
        <end position="940"/>
    </location>
</feature>
<dbReference type="NCBIfam" id="NF047398">
    <property type="entry name" value="AAA_KGGVGR"/>
    <property type="match status" value="1"/>
</dbReference>
<proteinExistence type="predicted"/>
<reference evidence="5 6" key="1">
    <citation type="submission" date="2020-05" db="EMBL/GenBank/DDBJ databases">
        <authorList>
            <person name="Whitworth D."/>
        </authorList>
    </citation>
    <scope>NUCLEOTIDE SEQUENCE [LARGE SCALE GENOMIC DNA]</scope>
    <source>
        <strain evidence="5 6">CA046A</strain>
    </source>
</reference>
<gene>
    <name evidence="5" type="ORF">HNS30_36640</name>
</gene>
<name>A0A7Y4NHK1_9BACT</name>
<dbReference type="InterPro" id="IPR011990">
    <property type="entry name" value="TPR-like_helical_dom_sf"/>
</dbReference>
<dbReference type="Pfam" id="PF01656">
    <property type="entry name" value="CbiA"/>
    <property type="match status" value="1"/>
</dbReference>
<evidence type="ECO:0000313" key="6">
    <source>
        <dbReference type="Proteomes" id="UP000528460"/>
    </source>
</evidence>
<feature type="domain" description="CobQ/CobB/MinD/ParA nucleotide binding" evidence="4">
    <location>
        <begin position="10"/>
        <end position="271"/>
    </location>
</feature>
<dbReference type="InterPro" id="IPR002586">
    <property type="entry name" value="CobQ/CobB/MinD/ParA_Nub-bd_dom"/>
</dbReference>
<comment type="caution">
    <text evidence="5">The sequence shown here is derived from an EMBL/GenBank/DDBJ whole genome shotgun (WGS) entry which is preliminary data.</text>
</comment>
<dbReference type="InterPro" id="IPR019734">
    <property type="entry name" value="TPR_rpt"/>
</dbReference>
<keyword evidence="2 3" id="KW-0802">TPR repeat</keyword>
<dbReference type="Gene3D" id="1.25.40.10">
    <property type="entry name" value="Tetratricopeptide repeat domain"/>
    <property type="match status" value="5"/>
</dbReference>
<sequence>MSENRGGQVITFYSYKGGVGRSMAVANVATLLAQRGKRVLVLDFDFEAPGLHRYFLEKPKKVKLPTERYKPEGARDGVIDFFTALRAKLRERLPGGVSAHEASGDRSAILGGIREVVRELVGALEPAYGYSVRMGNPNASTSNGSRFAALHFLPAGRVRENRLDVGYVERVRSFNWAEFYEEYAEVFPVLVEEWTREYDHVLVDSRTGLTDIGSICTMLLPEKLVLVFAPNLQSLQGALEVGREAVLLRQRSADLRPLPLFPLMSRMEEGEQESLEQWAQDAQEEFEALFRELYGLELCDLGEYFNFARIPHRSYYAYGERVAAEDQPQIQTTSLAQAYSQFIECLRFDNPNEVKNLQGQKIEEGLLEKLDDEESLKSLVARRPDDLRARVLYANFLQVKGRFADAVVVYDGIVYRFGSAKDLKTRVSVASALAGKGVCLRQLQLFEEELDAYAEVVSRYGDAPEPALRVQVVRALFVRSAALGQLQRFEEAVAACEELVRRYGDSPEPALRELVVRSFFVKGVTLGRLERHEEALVAFGEVIRRYDRVSEPALREVVAMTLFRKGAVLSQLRRNEEAINAYETLAEWYGGAPEPALRERVAKALFFEGIVLNRMQRFEEALVVFDRVVRHCGYAPDPDLQRHVASALVIKGVSLGQLGRLEEAVPVFEEVERRFGEAPEPALREQVAMAVCNKGLALSHLRRPDEALAIFDRVVRRYGEASEPALREQVARALVEMIVVHEGMQSPEEVVSICDEVVKRYGEAPELGLREQVAKALLSKGEALGQLQRPDDALTVLDEVFWRYGKSQELALREQVALSLIGRSEVLDQMQKHEETLAAYERAMQWIVDSPEALPQEIVADASNGWGFKLLREAKRIWSEDRSRAAALLEQAESKFILAREPTPENAFVLGNLGYLSFLQGRIDKAREFLAEAIRLDPEVRELELQDSEIHPIPEDEAFRALVLSL</sequence>
<protein>
    <submittedName>
        <fullName evidence="5">Tetratricopeptide repeat protein</fullName>
    </submittedName>
</protein>
<dbReference type="SMART" id="SM00028">
    <property type="entry name" value="TPR"/>
    <property type="match status" value="10"/>
</dbReference>
<dbReference type="Proteomes" id="UP000528460">
    <property type="component" value="Unassembled WGS sequence"/>
</dbReference>